<accession>A0ABV8R168</accession>
<sequence>MLRVRPILFTSKIDEHAALLLALGLSYVQNSSDWRLLDSGNGRVGLHRAPAGSPQDGTLQLGFEIRDREIFVSRTCADGTAATLVDSDHGPAARVTAPDGFSFLADPVIDAPNYETPSCQLSVIQVWHTPDADAARAVLANIGARPVPDSNQAFMAKNGGFMEVQTGPANGVELCFVCDGDLTNLRTRLAGAELDSEFAADTLQIQGPQGISLHIRRSDA</sequence>
<evidence type="ECO:0000313" key="2">
    <source>
        <dbReference type="Proteomes" id="UP001595773"/>
    </source>
</evidence>
<dbReference type="Proteomes" id="UP001595773">
    <property type="component" value="Unassembled WGS sequence"/>
</dbReference>
<name>A0ABV8R168_9MICC</name>
<protein>
    <submittedName>
        <fullName evidence="1">VOC family protein</fullName>
    </submittedName>
</protein>
<gene>
    <name evidence="1" type="ORF">ACFOW9_05200</name>
</gene>
<keyword evidence="2" id="KW-1185">Reference proteome</keyword>
<proteinExistence type="predicted"/>
<organism evidence="1 2">
    <name type="scientific">Arthrobacter cryoconiti</name>
    <dbReference type="NCBI Taxonomy" id="748907"/>
    <lineage>
        <taxon>Bacteria</taxon>
        <taxon>Bacillati</taxon>
        <taxon>Actinomycetota</taxon>
        <taxon>Actinomycetes</taxon>
        <taxon>Micrococcales</taxon>
        <taxon>Micrococcaceae</taxon>
        <taxon>Arthrobacter</taxon>
    </lineage>
</organism>
<dbReference type="EMBL" id="JBHSCQ010000005">
    <property type="protein sequence ID" value="MFC4264994.1"/>
    <property type="molecule type" value="Genomic_DNA"/>
</dbReference>
<comment type="caution">
    <text evidence="1">The sequence shown here is derived from an EMBL/GenBank/DDBJ whole genome shotgun (WGS) entry which is preliminary data.</text>
</comment>
<reference evidence="2" key="1">
    <citation type="journal article" date="2019" name="Int. J. Syst. Evol. Microbiol.">
        <title>The Global Catalogue of Microorganisms (GCM) 10K type strain sequencing project: providing services to taxonomists for standard genome sequencing and annotation.</title>
        <authorList>
            <consortium name="The Broad Institute Genomics Platform"/>
            <consortium name="The Broad Institute Genome Sequencing Center for Infectious Disease"/>
            <person name="Wu L."/>
            <person name="Ma J."/>
        </authorList>
    </citation>
    <scope>NUCLEOTIDE SEQUENCE [LARGE SCALE GENOMIC DNA]</scope>
    <source>
        <strain evidence="2">CGMCC 1.10698</strain>
    </source>
</reference>
<evidence type="ECO:0000313" key="1">
    <source>
        <dbReference type="EMBL" id="MFC4264994.1"/>
    </source>
</evidence>
<dbReference type="RefSeq" id="WP_230066615.1">
    <property type="nucleotide sequence ID" value="NZ_BAABLL010000019.1"/>
</dbReference>